<dbReference type="EMBL" id="CAMXCT010000426">
    <property type="protein sequence ID" value="CAI3978655.1"/>
    <property type="molecule type" value="Genomic_DNA"/>
</dbReference>
<feature type="region of interest" description="Disordered" evidence="4">
    <location>
        <begin position="979"/>
        <end position="1027"/>
    </location>
</feature>
<dbReference type="InterPro" id="IPR038716">
    <property type="entry name" value="P1/P2_N_sf"/>
</dbReference>
<keyword evidence="3" id="KW-0687">Ribonucleoprotein</keyword>
<dbReference type="GO" id="GO:0003735">
    <property type="term" value="F:structural constituent of ribosome"/>
    <property type="evidence" value="ECO:0007669"/>
    <property type="project" value="InterPro"/>
</dbReference>
<dbReference type="InterPro" id="IPR036397">
    <property type="entry name" value="RNaseH_sf"/>
</dbReference>
<sequence length="1027" mass="113306">MPMQVDAHSGPSDGDSSARSDMSDTSTLMQRPRFKAFPKPAAKARPVSPRDAEIATWFTIYQPLSQVGPDQHQPVQEVRVQIENLQDFHTVLQWQVNRARDTCIQQDANRAKLATWYLEPSMLPRSDHHREVLLSGHPNQWPSDILQRWADFLQPNQPVHLYVVQPDPPGGLPDIVAHVLVVQNAPAQQAAALVSVTELIEDPWHPSRFALFLSNQVTCDDLFEHAGIPQEQVATTPGIGAYHGTSHIPPGSSYPVHHGFAFEVVTDSLDFEGDEQALLQRTHQAQVVRAPKEALENMTTSDSPTRYIQGAAQAMQQLTNIIAKMVAVLAHNPTLRSLPQEVRETDAAMSPQKHQFIVPDIAALSCTAQMEHVSIDTLHRWQHLAAMRPQQARPLAPIMTWYVDHERFPQCFVPREVFVPRNPAHWQQAILRAWNDFHLPTQAVEVVLVQPNPVGMEDHVAAHVLVLQQQAPGFTTVLLTTIDSANPDMRRRHATMVPSVISRTTLLALAFHPQDCQHSSNTCDAWVGDDALEEQDRIQLTEGRSCTAAIHRRPMPTTDGQDPWGRMVANPCRFRVPICLQAAIPHNSCLVPVDLDETKPQLLWFANEAWKLALEQEEPLPLLPLPDGMTIPDPAYWPLLQPPPTSTSDALSYTLYLDGAANGHDAGWSVIVVACHPEGESFIGCLLGTVQLGSAHPNWLGADTADNIAAELTAMVVAQNLAMRWEGNYSFCIRPDLSLSRTVATTATTCRSNQALAKLCGALGLWLGNRVTIQEIRGHKGHAWNELADAVAKWAMHQRCDPHLQQFTQLHELATNPHDVDWVWMQTTHPALAACFPPLTQQQIMQFTKPSLQLGVVPTERMPVAHQDAATAWRLTICTANAATQWSDLDVAHSLPDDFTPYLEQTGLPWRKLMKGQPQHARRPSTKTALAGKESPSADDIKAILDSVDSEYDESIASKLVSELEGKVVHEVVKAGKEKLKGFGGGGGGGAPAAGGGGGGAAPGHRKEEKKVVEEEEEEEMEFDLFG</sequence>
<dbReference type="EMBL" id="CAMXCT020000426">
    <property type="protein sequence ID" value="CAL1132030.1"/>
    <property type="molecule type" value="Genomic_DNA"/>
</dbReference>
<dbReference type="InterPro" id="IPR044076">
    <property type="entry name" value="Ribosomal_P2"/>
</dbReference>
<dbReference type="AlphaFoldDB" id="A0A9P1BU06"/>
<dbReference type="Gene3D" id="3.30.420.10">
    <property type="entry name" value="Ribonuclease H-like superfamily/Ribonuclease H"/>
    <property type="match status" value="1"/>
</dbReference>
<feature type="region of interest" description="Disordered" evidence="4">
    <location>
        <begin position="914"/>
        <end position="936"/>
    </location>
</feature>
<name>A0A9P1BU06_9DINO</name>
<dbReference type="SUPFAM" id="SSF53098">
    <property type="entry name" value="Ribonuclease H-like"/>
    <property type="match status" value="1"/>
</dbReference>
<accession>A0A9P1BU06</accession>
<feature type="region of interest" description="Disordered" evidence="4">
    <location>
        <begin position="1"/>
        <end position="48"/>
    </location>
</feature>
<evidence type="ECO:0000313" key="9">
    <source>
        <dbReference type="Proteomes" id="UP001152797"/>
    </source>
</evidence>
<dbReference type="GO" id="GO:0004523">
    <property type="term" value="F:RNA-DNA hybrid ribonuclease activity"/>
    <property type="evidence" value="ECO:0007669"/>
    <property type="project" value="InterPro"/>
</dbReference>
<feature type="compositionally biased region" description="Gly residues" evidence="4">
    <location>
        <begin position="982"/>
        <end position="1002"/>
    </location>
</feature>
<feature type="domain" description="RNase H type-1" evidence="5">
    <location>
        <begin position="649"/>
        <end position="797"/>
    </location>
</feature>
<dbReference type="Pfam" id="PF00428">
    <property type="entry name" value="Ribosomal_60s"/>
    <property type="match status" value="1"/>
</dbReference>
<feature type="compositionally biased region" description="Low complexity" evidence="4">
    <location>
        <begin position="35"/>
        <end position="46"/>
    </location>
</feature>
<gene>
    <name evidence="6" type="ORF">C1SCF055_LOCUS6680</name>
</gene>
<dbReference type="InterPro" id="IPR002156">
    <property type="entry name" value="RNaseH_domain"/>
</dbReference>
<reference evidence="7" key="2">
    <citation type="submission" date="2024-04" db="EMBL/GenBank/DDBJ databases">
        <authorList>
            <person name="Chen Y."/>
            <person name="Shah S."/>
            <person name="Dougan E. K."/>
            <person name="Thang M."/>
            <person name="Chan C."/>
        </authorList>
    </citation>
    <scope>NUCLEOTIDE SEQUENCE [LARGE SCALE GENOMIC DNA]</scope>
</reference>
<dbReference type="OrthoDB" id="1227494at2759"/>
<feature type="compositionally biased region" description="Acidic residues" evidence="4">
    <location>
        <begin position="1014"/>
        <end position="1027"/>
    </location>
</feature>
<keyword evidence="2 8" id="KW-0689">Ribosomal protein</keyword>
<keyword evidence="9" id="KW-1185">Reference proteome</keyword>
<dbReference type="InterPro" id="IPR012337">
    <property type="entry name" value="RNaseH-like_sf"/>
</dbReference>
<dbReference type="PANTHER" id="PTHR21141">
    <property type="entry name" value="60S ACIDIC RIBOSOMAL PROTEIN FAMILY MEMBER"/>
    <property type="match status" value="1"/>
</dbReference>
<comment type="caution">
    <text evidence="6">The sequence shown here is derived from an EMBL/GenBank/DDBJ whole genome shotgun (WGS) entry which is preliminary data.</text>
</comment>
<reference evidence="6" key="1">
    <citation type="submission" date="2022-10" db="EMBL/GenBank/DDBJ databases">
        <authorList>
            <person name="Chen Y."/>
            <person name="Dougan E. K."/>
            <person name="Chan C."/>
            <person name="Rhodes N."/>
            <person name="Thang M."/>
        </authorList>
    </citation>
    <scope>NUCLEOTIDE SEQUENCE</scope>
</reference>
<evidence type="ECO:0000256" key="1">
    <source>
        <dbReference type="ARBA" id="ARBA00005436"/>
    </source>
</evidence>
<protein>
    <submittedName>
        <fullName evidence="8">60S acidic ribosomal protein P2</fullName>
    </submittedName>
</protein>
<evidence type="ECO:0000313" key="7">
    <source>
        <dbReference type="EMBL" id="CAL1132030.1"/>
    </source>
</evidence>
<dbReference type="PROSITE" id="PS50879">
    <property type="entry name" value="RNASE_H_1"/>
    <property type="match status" value="1"/>
</dbReference>
<dbReference type="GO" id="GO:0003676">
    <property type="term" value="F:nucleic acid binding"/>
    <property type="evidence" value="ECO:0007669"/>
    <property type="project" value="InterPro"/>
</dbReference>
<evidence type="ECO:0000313" key="6">
    <source>
        <dbReference type="EMBL" id="CAI3978655.1"/>
    </source>
</evidence>
<dbReference type="GO" id="GO:0022625">
    <property type="term" value="C:cytosolic large ribosomal subunit"/>
    <property type="evidence" value="ECO:0007669"/>
    <property type="project" value="InterPro"/>
</dbReference>
<dbReference type="Proteomes" id="UP001152797">
    <property type="component" value="Unassembled WGS sequence"/>
</dbReference>
<proteinExistence type="inferred from homology"/>
<dbReference type="EMBL" id="CAMXCT030000426">
    <property type="protein sequence ID" value="CAL4765967.1"/>
    <property type="molecule type" value="Genomic_DNA"/>
</dbReference>
<evidence type="ECO:0000313" key="8">
    <source>
        <dbReference type="EMBL" id="CAL4765967.1"/>
    </source>
</evidence>
<evidence type="ECO:0000256" key="2">
    <source>
        <dbReference type="ARBA" id="ARBA00022980"/>
    </source>
</evidence>
<comment type="similarity">
    <text evidence="1">Belongs to the eukaryotic ribosomal protein P1/P2 family.</text>
</comment>
<dbReference type="CDD" id="cd05833">
    <property type="entry name" value="Ribosomal_P2"/>
    <property type="match status" value="1"/>
</dbReference>
<organism evidence="6">
    <name type="scientific">Cladocopium goreaui</name>
    <dbReference type="NCBI Taxonomy" id="2562237"/>
    <lineage>
        <taxon>Eukaryota</taxon>
        <taxon>Sar</taxon>
        <taxon>Alveolata</taxon>
        <taxon>Dinophyceae</taxon>
        <taxon>Suessiales</taxon>
        <taxon>Symbiodiniaceae</taxon>
        <taxon>Cladocopium</taxon>
    </lineage>
</organism>
<evidence type="ECO:0000259" key="5">
    <source>
        <dbReference type="PROSITE" id="PS50879"/>
    </source>
</evidence>
<evidence type="ECO:0000256" key="4">
    <source>
        <dbReference type="SAM" id="MobiDB-lite"/>
    </source>
</evidence>
<dbReference type="PANTHER" id="PTHR21141:SF5">
    <property type="entry name" value="LARGE RIBOSOMAL SUBUNIT PROTEIN P2"/>
    <property type="match status" value="1"/>
</dbReference>
<dbReference type="Gene3D" id="1.10.10.1410">
    <property type="match status" value="1"/>
</dbReference>
<evidence type="ECO:0000256" key="3">
    <source>
        <dbReference type="ARBA" id="ARBA00023274"/>
    </source>
</evidence>
<dbReference type="HAMAP" id="MF_01478">
    <property type="entry name" value="Ribosomal_L12_arch"/>
    <property type="match status" value="1"/>
</dbReference>
<dbReference type="InterPro" id="IPR027534">
    <property type="entry name" value="Ribosomal_P1/P2"/>
</dbReference>
<dbReference type="GO" id="GO:0002182">
    <property type="term" value="P:cytoplasmic translational elongation"/>
    <property type="evidence" value="ECO:0007669"/>
    <property type="project" value="InterPro"/>
</dbReference>